<evidence type="ECO:0000256" key="9">
    <source>
        <dbReference type="ARBA" id="ARBA00022763"/>
    </source>
</evidence>
<evidence type="ECO:0000256" key="15">
    <source>
        <dbReference type="ARBA" id="ARBA00023204"/>
    </source>
</evidence>
<evidence type="ECO:0000256" key="13">
    <source>
        <dbReference type="ARBA" id="ARBA00023125"/>
    </source>
</evidence>
<dbReference type="InterPro" id="IPR036625">
    <property type="entry name" value="E3-bd_dom_sf"/>
</dbReference>
<evidence type="ECO:0000256" key="17">
    <source>
        <dbReference type="ARBA" id="ARBA00023315"/>
    </source>
</evidence>
<dbReference type="GO" id="GO:0160157">
    <property type="term" value="C:branched-chain alpha-ketoacid dehydrogenase complex"/>
    <property type="evidence" value="ECO:0000318"/>
    <property type="project" value="GO_Central"/>
</dbReference>
<evidence type="ECO:0000256" key="21">
    <source>
        <dbReference type="ARBA" id="ARBA00051775"/>
    </source>
</evidence>
<dbReference type="GO" id="GO:0005829">
    <property type="term" value="C:cytosol"/>
    <property type="evidence" value="ECO:0007669"/>
    <property type="project" value="UniProtKB-ARBA"/>
</dbReference>
<dbReference type="Pfam" id="PF02732">
    <property type="entry name" value="ERCC4"/>
    <property type="match status" value="1"/>
</dbReference>
<proteinExistence type="inferred from homology"/>
<feature type="region of interest" description="Disordered" evidence="23">
    <location>
        <begin position="1030"/>
        <end position="1062"/>
    </location>
</feature>
<evidence type="ECO:0000256" key="3">
    <source>
        <dbReference type="ARBA" id="ARBA00004305"/>
    </source>
</evidence>
<feature type="compositionally biased region" description="Acidic residues" evidence="23">
    <location>
        <begin position="567"/>
        <end position="579"/>
    </location>
</feature>
<keyword evidence="16" id="KW-0539">Nucleus</keyword>
<dbReference type="EC" id="2.3.1.168" evidence="18"/>
<evidence type="ECO:0000256" key="12">
    <source>
        <dbReference type="ARBA" id="ARBA00022946"/>
    </source>
</evidence>
<name>A0A2A6CYY8_PRIPA</name>
<evidence type="ECO:0000256" key="23">
    <source>
        <dbReference type="SAM" id="MobiDB-lite"/>
    </source>
</evidence>
<keyword evidence="12" id="KW-0809">Transit peptide</keyword>
<evidence type="ECO:0000256" key="10">
    <source>
        <dbReference type="ARBA" id="ARBA00022801"/>
    </source>
</evidence>
<feature type="compositionally biased region" description="Low complexity" evidence="23">
    <location>
        <begin position="1044"/>
        <end position="1053"/>
    </location>
</feature>
<evidence type="ECO:0000256" key="19">
    <source>
        <dbReference type="ARBA" id="ARBA00039275"/>
    </source>
</evidence>
<dbReference type="GO" id="GO:0005739">
    <property type="term" value="C:mitochondrion"/>
    <property type="evidence" value="ECO:0000318"/>
    <property type="project" value="GO_Central"/>
</dbReference>
<accession>A0A2A6CYY8</accession>
<dbReference type="InterPro" id="IPR006166">
    <property type="entry name" value="ERCC4_domain"/>
</dbReference>
<evidence type="ECO:0000256" key="8">
    <source>
        <dbReference type="ARBA" id="ARBA00022759"/>
    </source>
</evidence>
<dbReference type="InterPro" id="IPR001078">
    <property type="entry name" value="2-oxoacid_DH_actylTfrase"/>
</dbReference>
<dbReference type="GO" id="GO:0004519">
    <property type="term" value="F:endonuclease activity"/>
    <property type="evidence" value="ECO:0007669"/>
    <property type="project" value="UniProtKB-KW"/>
</dbReference>
<protein>
    <recommendedName>
        <fullName evidence="22">DNA repair endonuclease XPF</fullName>
        <ecNumber evidence="18">2.3.1.168</ecNumber>
    </recommendedName>
    <alternativeName>
        <fullName evidence="20">Branched-chain alpha-keto acid dehydrogenase complex component E2</fullName>
    </alternativeName>
    <alternativeName>
        <fullName evidence="19">Lipoamide acyltransferase component of branched-chain alpha-keto acid dehydrogenase complex, mitochondrial</fullName>
    </alternativeName>
</protein>
<dbReference type="InterPro" id="IPR023213">
    <property type="entry name" value="CAT-like_dom_sf"/>
</dbReference>
<dbReference type="GO" id="GO:0043754">
    <property type="term" value="F:dihydrolipoamide branched chain acyltransferase activity"/>
    <property type="evidence" value="ECO:0007669"/>
    <property type="project" value="UniProtKB-EC"/>
</dbReference>
<evidence type="ECO:0000313" key="24">
    <source>
        <dbReference type="EnsemblMetazoa" id="PPA18419.1"/>
    </source>
</evidence>
<evidence type="ECO:0000256" key="22">
    <source>
        <dbReference type="ARBA" id="ARBA00072370"/>
    </source>
</evidence>
<evidence type="ECO:0000256" key="11">
    <source>
        <dbReference type="ARBA" id="ARBA00022823"/>
    </source>
</evidence>
<dbReference type="SMART" id="SM00891">
    <property type="entry name" value="ERCC4"/>
    <property type="match status" value="1"/>
</dbReference>
<evidence type="ECO:0000256" key="2">
    <source>
        <dbReference type="ARBA" id="ARBA00004123"/>
    </source>
</evidence>
<dbReference type="InterPro" id="IPR004167">
    <property type="entry name" value="PSBD"/>
</dbReference>
<dbReference type="SUPFAM" id="SSF47005">
    <property type="entry name" value="Peripheral subunit-binding domain of 2-oxo acid dehydrogenase complex"/>
    <property type="match status" value="1"/>
</dbReference>
<dbReference type="FunFam" id="3.30.559.10:FF:000027">
    <property type="entry name" value="Dihydrolipoamide acetyltransferase component of pyruvate dehydrogenase complex"/>
    <property type="match status" value="1"/>
</dbReference>
<dbReference type="SUPFAM" id="SSF52980">
    <property type="entry name" value="Restriction endonuclease-like"/>
    <property type="match status" value="1"/>
</dbReference>
<evidence type="ECO:0000313" key="25">
    <source>
        <dbReference type="Proteomes" id="UP000005239"/>
    </source>
</evidence>
<evidence type="ECO:0000256" key="20">
    <source>
        <dbReference type="ARBA" id="ARBA00042008"/>
    </source>
</evidence>
<dbReference type="PROSITE" id="PS00189">
    <property type="entry name" value="LIPOYL"/>
    <property type="match status" value="1"/>
</dbReference>
<dbReference type="GO" id="GO:0005634">
    <property type="term" value="C:nucleus"/>
    <property type="evidence" value="ECO:0007669"/>
    <property type="project" value="UniProtKB-SubCell"/>
</dbReference>
<dbReference type="GO" id="GO:0016787">
    <property type="term" value="F:hydrolase activity"/>
    <property type="evidence" value="ECO:0007669"/>
    <property type="project" value="UniProtKB-KW"/>
</dbReference>
<dbReference type="PROSITE" id="PS50968">
    <property type="entry name" value="BIOTINYL_LIPOYL"/>
    <property type="match status" value="1"/>
</dbReference>
<keyword evidence="13" id="KW-0238">DNA-binding</keyword>
<dbReference type="Pfam" id="PF00198">
    <property type="entry name" value="2-oxoacid_dh"/>
    <property type="match status" value="1"/>
</dbReference>
<dbReference type="InterPro" id="IPR000089">
    <property type="entry name" value="Biotin_lipoyl"/>
</dbReference>
<evidence type="ECO:0000256" key="5">
    <source>
        <dbReference type="ARBA" id="ARBA00010015"/>
    </source>
</evidence>
<comment type="subcellular location">
    <subcellularLocation>
        <location evidence="3">Mitochondrion matrix</location>
    </subcellularLocation>
    <subcellularLocation>
        <location evidence="2">Nucleus</location>
    </subcellularLocation>
</comment>
<evidence type="ECO:0000256" key="6">
    <source>
        <dbReference type="ARBA" id="ARBA00022679"/>
    </source>
</evidence>
<dbReference type="InterPro" id="IPR011335">
    <property type="entry name" value="Restrct_endonuc-II-like"/>
</dbReference>
<keyword evidence="15" id="KW-0234">DNA repair</keyword>
<dbReference type="Gene3D" id="3.40.50.10130">
    <property type="match status" value="1"/>
</dbReference>
<dbReference type="EnsemblMetazoa" id="PPA18419.1">
    <property type="protein sequence ID" value="PPA18419.1"/>
    <property type="gene ID" value="WBGene00107973"/>
</dbReference>
<keyword evidence="11" id="KW-0450">Lipoyl</keyword>
<sequence length="1373" mass="152518">MMMVGLLVRCTYEVRGSRFEVLSPSSPIQSTPLIFCEAEDEEGVLLERIDGDEEEGEVDILEYEKNVMIDTMDDDVLFVTARGMGLERLFINHLVLYSDQKLLVFVLNTSTLDESFLIPRLKKITGNGHTAPKIINSEVSTKDRESIYLEGGVQFITSRILLVDFLCGRVPVENVAGIVVYRAHQVLTSFQESFILRMFREKKRGGFVKAFTDFPSAISSLGELQRLVTRLYVKRVRILPRFDTDVKVTFERTPVSVTELSVDVPPLLRRCLSTLVELLKVCGRELKTTVGSSRKNKSGDETEEESLTGIAYLPTQLEKEIADRRSFATEKQRRLLNEIAQLRKLLMTAENIDACTLLARITAMKTENEGEVPTWMLATVTSRLFTDIESLAGCSKQKGKGEFQPPPKWAIYANVLEEIGESEVHENVGENGPSVLVFTSDDALTRQLADLTKTGLEYSKQAVRRQLPIVMGGVARVTADSAPLWQPEDVQMYTRDEEDHGEIVKELQANQKTAARATKRRRQVAQSMMTAADDGKVQTKIVQFGILHHKKKKGKKGTEEPSTSKDYEEEVKQEEEDEVKETTKVKDAKAPLVIASHGQRNNVTKQLEALQPAFIILYNMDMVTLRQIEYRNSTEEDRYLSAMSRERMAFENLTREMQTLLIPRSFDAIREDAPRLRLAVSSRDGGGYLKPDGEEEERPKIIVDMREFQSELPTVIYKKGYDVVAATLEVGDYVLTPDTVVERKALDDLTQSLQSGRVFKQTEQMLRHYDKVVLLIESGVKFDSRIVNGGPFQGELSRHCREIRMQLCMLVRKFPRMRIIWSSDPDNSAEFFTELKMNKPDPDLATAISFHGDDAVDASVDESQSSSSQATKAAKPKKLNAVIQRVLTEAFPFLGAGDIRKLMMSDKIKCVADLFRADTETLAEAMLSLLRPLTNTCRAIHASAALRFPVVPFKLSDIGEGIAEVQVKEWHVKVGDRVAQFDQLCEVQSDKATVTISSRYDGVITKLHYSVDDVARVGKPLLDIEVEGEVEGAEPVKEEKKEAAAPAASAASEGSDEPVHAAGDGKVLATPAVRRVAIENNVDLSKVSATGRGGRVLKEDVLRHIGHISGASSSASSNVRSSPAVGAAAPAAARVFAPLSEDLVVPIRGYTRAMVKSMSEALKIPHFGYNDEFPVDGLVEVRKELKGLAKERGIKLSYMPFFVKAASLGLLEFPSLNATVDKELENVTQRASHNVCLAMDTPGGLVVPCIKHCEQRSVFEIAQELDRLTEAARRQQLSRDDLSGGTFTLSNIGAIGGTYASPVIFPPQVAIGAIGKMQLLPRYDKNGELRASHMVNVSWAADHRVVDGATMARFSNTMRSYLEHPAMMLAMLK</sequence>
<keyword evidence="10" id="KW-0378">Hydrolase</keyword>
<keyword evidence="9" id="KW-0227">DNA damage</keyword>
<evidence type="ECO:0000256" key="4">
    <source>
        <dbReference type="ARBA" id="ARBA00007317"/>
    </source>
</evidence>
<comment type="cofactor">
    <cofactor evidence="1">
        <name>(R)-lipoate</name>
        <dbReference type="ChEBI" id="CHEBI:83088"/>
    </cofactor>
</comment>
<reference evidence="25" key="1">
    <citation type="journal article" date="2008" name="Nat. Genet.">
        <title>The Pristionchus pacificus genome provides a unique perspective on nematode lifestyle and parasitism.</title>
        <authorList>
            <person name="Dieterich C."/>
            <person name="Clifton S.W."/>
            <person name="Schuster L.N."/>
            <person name="Chinwalla A."/>
            <person name="Delehaunty K."/>
            <person name="Dinkelacker I."/>
            <person name="Fulton L."/>
            <person name="Fulton R."/>
            <person name="Godfrey J."/>
            <person name="Minx P."/>
            <person name="Mitreva M."/>
            <person name="Roeseler W."/>
            <person name="Tian H."/>
            <person name="Witte H."/>
            <person name="Yang S.P."/>
            <person name="Wilson R.K."/>
            <person name="Sommer R.J."/>
        </authorList>
    </citation>
    <scope>NUCLEOTIDE SEQUENCE [LARGE SCALE GENOMIC DNA]</scope>
    <source>
        <strain evidence="25">PS312</strain>
    </source>
</reference>
<dbReference type="InterPro" id="IPR050743">
    <property type="entry name" value="2-oxoacid_DH_E2_comp"/>
</dbReference>
<keyword evidence="6" id="KW-0808">Transferase</keyword>
<feature type="region of interest" description="Disordered" evidence="23">
    <location>
        <begin position="549"/>
        <end position="583"/>
    </location>
</feature>
<dbReference type="SUPFAM" id="SSF51230">
    <property type="entry name" value="Single hybrid motif"/>
    <property type="match status" value="1"/>
</dbReference>
<dbReference type="Gene3D" id="3.30.559.10">
    <property type="entry name" value="Chloramphenicol acetyltransferase-like domain"/>
    <property type="match status" value="1"/>
</dbReference>
<dbReference type="FunFam" id="2.40.50.100:FF:000013">
    <property type="entry name" value="Dihydrolipoamide acetyltransferase component of pyruvate dehydrogenase complex"/>
    <property type="match status" value="1"/>
</dbReference>
<comment type="similarity">
    <text evidence="4">Belongs to the 2-oxoacid dehydrogenase family.</text>
</comment>
<evidence type="ECO:0000256" key="1">
    <source>
        <dbReference type="ARBA" id="ARBA00001938"/>
    </source>
</evidence>
<reference evidence="24" key="2">
    <citation type="submission" date="2022-06" db="UniProtKB">
        <authorList>
            <consortium name="EnsemblMetazoa"/>
        </authorList>
    </citation>
    <scope>IDENTIFICATION</scope>
    <source>
        <strain evidence="24">PS312</strain>
    </source>
</reference>
<dbReference type="SUPFAM" id="SSF52777">
    <property type="entry name" value="CoA-dependent acyltransferases"/>
    <property type="match status" value="1"/>
</dbReference>
<dbReference type="PROSITE" id="PS51826">
    <property type="entry name" value="PSBD"/>
    <property type="match status" value="1"/>
</dbReference>
<dbReference type="InterPro" id="IPR047520">
    <property type="entry name" value="XPF_nuclease"/>
</dbReference>
<dbReference type="FunFam" id="3.40.50.10130:FF:000002">
    <property type="entry name" value="DNA repair endonuclease XPF"/>
    <property type="match status" value="1"/>
</dbReference>
<dbReference type="CDD" id="cd20078">
    <property type="entry name" value="XPF_nuclease_XPF_euk"/>
    <property type="match status" value="1"/>
</dbReference>
<comment type="similarity">
    <text evidence="5">Belongs to the XPF family.</text>
</comment>
<dbReference type="Pfam" id="PF02817">
    <property type="entry name" value="E3_binding"/>
    <property type="match status" value="1"/>
</dbReference>
<dbReference type="InterPro" id="IPR003016">
    <property type="entry name" value="2-oxoA_DH_lipoyl-BS"/>
</dbReference>
<keyword evidence="7" id="KW-0540">Nuclease</keyword>
<dbReference type="InterPro" id="IPR011053">
    <property type="entry name" value="Single_hybrid_motif"/>
</dbReference>
<dbReference type="Proteomes" id="UP000005239">
    <property type="component" value="Unassembled WGS sequence"/>
</dbReference>
<keyword evidence="14" id="KW-0496">Mitochondrion</keyword>
<evidence type="ECO:0000256" key="18">
    <source>
        <dbReference type="ARBA" id="ARBA00038880"/>
    </source>
</evidence>
<accession>A0A8R1YEY0</accession>
<evidence type="ECO:0000256" key="14">
    <source>
        <dbReference type="ARBA" id="ARBA00023128"/>
    </source>
</evidence>
<keyword evidence="25" id="KW-1185">Reference proteome</keyword>
<gene>
    <name evidence="24" type="primary">WBGene00107973</name>
</gene>
<dbReference type="Gene3D" id="4.10.320.10">
    <property type="entry name" value="E3-binding domain"/>
    <property type="match status" value="1"/>
</dbReference>
<feature type="compositionally biased region" description="Basic and acidic residues" evidence="23">
    <location>
        <begin position="1034"/>
        <end position="1043"/>
    </location>
</feature>
<evidence type="ECO:0000256" key="7">
    <source>
        <dbReference type="ARBA" id="ARBA00022722"/>
    </source>
</evidence>
<dbReference type="Gene3D" id="2.40.50.100">
    <property type="match status" value="1"/>
</dbReference>
<evidence type="ECO:0000256" key="16">
    <source>
        <dbReference type="ARBA" id="ARBA00023242"/>
    </source>
</evidence>
<feature type="compositionally biased region" description="Basic and acidic residues" evidence="23">
    <location>
        <begin position="556"/>
        <end position="566"/>
    </location>
</feature>
<dbReference type="CDD" id="cd06849">
    <property type="entry name" value="lipoyl_domain"/>
    <property type="match status" value="1"/>
</dbReference>
<keyword evidence="8" id="KW-0255">Endonuclease</keyword>
<dbReference type="GO" id="GO:0005759">
    <property type="term" value="C:mitochondrial matrix"/>
    <property type="evidence" value="ECO:0007669"/>
    <property type="project" value="UniProtKB-SubCell"/>
</dbReference>
<dbReference type="GO" id="GO:0003677">
    <property type="term" value="F:DNA binding"/>
    <property type="evidence" value="ECO:0007669"/>
    <property type="project" value="UniProtKB-KW"/>
</dbReference>
<dbReference type="PANTHER" id="PTHR43178">
    <property type="entry name" value="DIHYDROLIPOAMIDE ACETYLTRANSFERASE COMPONENT OF PYRUVATE DEHYDROGENASE COMPLEX"/>
    <property type="match status" value="1"/>
</dbReference>
<dbReference type="Pfam" id="PF00364">
    <property type="entry name" value="Biotin_lipoyl"/>
    <property type="match status" value="1"/>
</dbReference>
<comment type="catalytic activity">
    <reaction evidence="21">
        <text>N(6)-[(R)-dihydrolipoyl]-L-lysyl-[protein] + 2-methylpropanoyl-CoA = N(6)-[(R)-S(8)-2-methylpropanoyldihydrolipoyl]-L-lysyl-[protein] + CoA</text>
        <dbReference type="Rhea" id="RHEA:18865"/>
        <dbReference type="Rhea" id="RHEA-COMP:10475"/>
        <dbReference type="Rhea" id="RHEA-COMP:10497"/>
        <dbReference type="ChEBI" id="CHEBI:57287"/>
        <dbReference type="ChEBI" id="CHEBI:57338"/>
        <dbReference type="ChEBI" id="CHEBI:83100"/>
        <dbReference type="ChEBI" id="CHEBI:83142"/>
        <dbReference type="EC" id="2.3.1.168"/>
    </reaction>
    <physiologicalReaction direction="left-to-right" evidence="21">
        <dbReference type="Rhea" id="RHEA:18866"/>
    </physiologicalReaction>
</comment>
<keyword evidence="17" id="KW-0012">Acyltransferase</keyword>
<dbReference type="GO" id="GO:0006281">
    <property type="term" value="P:DNA repair"/>
    <property type="evidence" value="ECO:0007669"/>
    <property type="project" value="UniProtKB-KW"/>
</dbReference>
<dbReference type="PANTHER" id="PTHR43178:SF5">
    <property type="entry name" value="LIPOAMIDE ACYLTRANSFERASE COMPONENT OF BRANCHED-CHAIN ALPHA-KETO ACID DEHYDROGENASE COMPLEX, MITOCHONDRIAL"/>
    <property type="match status" value="1"/>
</dbReference>
<dbReference type="FunFam" id="4.10.320.10:FF:000002">
    <property type="entry name" value="Dihydrolipoamide acetyltransferase component of pyruvate dehydrogenase complex"/>
    <property type="match status" value="1"/>
</dbReference>
<organism evidence="24 25">
    <name type="scientific">Pristionchus pacificus</name>
    <name type="common">Parasitic nematode worm</name>
    <dbReference type="NCBI Taxonomy" id="54126"/>
    <lineage>
        <taxon>Eukaryota</taxon>
        <taxon>Metazoa</taxon>
        <taxon>Ecdysozoa</taxon>
        <taxon>Nematoda</taxon>
        <taxon>Chromadorea</taxon>
        <taxon>Rhabditida</taxon>
        <taxon>Rhabditina</taxon>
        <taxon>Diplogasteromorpha</taxon>
        <taxon>Diplogasteroidea</taxon>
        <taxon>Neodiplogasteridae</taxon>
        <taxon>Pristionchus</taxon>
    </lineage>
</organism>